<evidence type="ECO:0000313" key="1">
    <source>
        <dbReference type="EMBL" id="MBS5519629.1"/>
    </source>
</evidence>
<dbReference type="Proteomes" id="UP000754226">
    <property type="component" value="Unassembled WGS sequence"/>
</dbReference>
<name>A0A943EKH7_9FIRM</name>
<sequence length="112" mass="13655">MVITICDVKYNTNDRHYWYFNRSEKRWERIGLARILEKYRVGKPNTQTPNIWYGARYYRNYVGALYSYGYYVKKGDVTMSRYYYDFATFNGRLLSFDNIQILRDLHSVLLQD</sequence>
<accession>A0A943EKH7</accession>
<dbReference type="EMBL" id="JAGZCZ010000005">
    <property type="protein sequence ID" value="MBS5519629.1"/>
    <property type="molecule type" value="Genomic_DNA"/>
</dbReference>
<reference evidence="1" key="1">
    <citation type="submission" date="2021-02" db="EMBL/GenBank/DDBJ databases">
        <title>Infant gut strain persistence is associated with maternal origin, phylogeny, and functional potential including surface adhesion and iron acquisition.</title>
        <authorList>
            <person name="Lou Y.C."/>
        </authorList>
    </citation>
    <scope>NUCLEOTIDE SEQUENCE</scope>
    <source>
        <strain evidence="1">L3_106_000M1_dasL3_106_000M1_concoct_15</strain>
    </source>
</reference>
<dbReference type="AlphaFoldDB" id="A0A943EKH7"/>
<proteinExistence type="predicted"/>
<gene>
    <name evidence="1" type="ORF">KHX13_04770</name>
</gene>
<evidence type="ECO:0000313" key="2">
    <source>
        <dbReference type="Proteomes" id="UP000754226"/>
    </source>
</evidence>
<protein>
    <submittedName>
        <fullName evidence="1">Uncharacterized protein</fullName>
    </submittedName>
</protein>
<comment type="caution">
    <text evidence="1">The sequence shown here is derived from an EMBL/GenBank/DDBJ whole genome shotgun (WGS) entry which is preliminary data.</text>
</comment>
<organism evidence="1 2">
    <name type="scientific">Acidaminococcus intestini</name>
    <dbReference type="NCBI Taxonomy" id="187327"/>
    <lineage>
        <taxon>Bacteria</taxon>
        <taxon>Bacillati</taxon>
        <taxon>Bacillota</taxon>
        <taxon>Negativicutes</taxon>
        <taxon>Acidaminococcales</taxon>
        <taxon>Acidaminococcaceae</taxon>
        <taxon>Acidaminococcus</taxon>
    </lineage>
</organism>